<keyword evidence="3" id="KW-1185">Reference proteome</keyword>
<evidence type="ECO:0000256" key="1">
    <source>
        <dbReference type="SAM" id="SignalP"/>
    </source>
</evidence>
<accession>A0A4Z0BEI3</accession>
<dbReference type="Proteomes" id="UP000297839">
    <property type="component" value="Unassembled WGS sequence"/>
</dbReference>
<protein>
    <submittedName>
        <fullName evidence="2">Uncharacterized protein</fullName>
    </submittedName>
</protein>
<keyword evidence="1" id="KW-0732">Signal</keyword>
<name>A0A4Z0BEI3_9BURK</name>
<sequence length="138" mass="14090">MKRLAAAVLGGCAACGALAVPPWLPVPGAPELAIEASSIEVRGPVVAVSVRGSPSQLLKRTSSDAAATGPRWHNAVLRLQFDCAQRQVRTAGVLGYDAAGKAVHSSALPSTAVPVPNDGVLDVLYDAGCELGRALRVN</sequence>
<evidence type="ECO:0000313" key="3">
    <source>
        <dbReference type="Proteomes" id="UP000297839"/>
    </source>
</evidence>
<proteinExistence type="predicted"/>
<feature type="chain" id="PRO_5021259128" evidence="1">
    <location>
        <begin position="20"/>
        <end position="138"/>
    </location>
</feature>
<comment type="caution">
    <text evidence="2">The sequence shown here is derived from an EMBL/GenBank/DDBJ whole genome shotgun (WGS) entry which is preliminary data.</text>
</comment>
<dbReference type="OrthoDB" id="9902840at2"/>
<gene>
    <name evidence="2" type="ORF">EZ216_18495</name>
</gene>
<organism evidence="2 3">
    <name type="scientific">Ramlibacter humi</name>
    <dbReference type="NCBI Taxonomy" id="2530451"/>
    <lineage>
        <taxon>Bacteria</taxon>
        <taxon>Pseudomonadati</taxon>
        <taxon>Pseudomonadota</taxon>
        <taxon>Betaproteobacteria</taxon>
        <taxon>Burkholderiales</taxon>
        <taxon>Comamonadaceae</taxon>
        <taxon>Ramlibacter</taxon>
    </lineage>
</organism>
<dbReference type="AlphaFoldDB" id="A0A4Z0BEI3"/>
<dbReference type="EMBL" id="SMLK01000007">
    <property type="protein sequence ID" value="TFY97712.1"/>
    <property type="molecule type" value="Genomic_DNA"/>
</dbReference>
<evidence type="ECO:0000313" key="2">
    <source>
        <dbReference type="EMBL" id="TFY97712.1"/>
    </source>
</evidence>
<feature type="signal peptide" evidence="1">
    <location>
        <begin position="1"/>
        <end position="19"/>
    </location>
</feature>
<dbReference type="RefSeq" id="WP_135251265.1">
    <property type="nucleotide sequence ID" value="NZ_SMLK01000007.1"/>
</dbReference>
<reference evidence="2 3" key="1">
    <citation type="submission" date="2019-03" db="EMBL/GenBank/DDBJ databases">
        <title>Ramlibacter sp. 18x22-1, whole genome shotgun sequence.</title>
        <authorList>
            <person name="Zhang X."/>
            <person name="Feng G."/>
            <person name="Zhu H."/>
        </authorList>
    </citation>
    <scope>NUCLEOTIDE SEQUENCE [LARGE SCALE GENOMIC DNA]</scope>
    <source>
        <strain evidence="2 3">18x22-1</strain>
    </source>
</reference>